<dbReference type="AlphaFoldDB" id="A0A809S1T9"/>
<gene>
    <name evidence="1" type="ORF">NPRO_01120</name>
</gene>
<dbReference type="Proteomes" id="UP000662873">
    <property type="component" value="Chromosome"/>
</dbReference>
<accession>A0A809S1T9</accession>
<organism evidence="1 2">
    <name type="scientific">Candidatus Nitrosymbiomonas proteolyticus</name>
    <dbReference type="NCBI Taxonomy" id="2608984"/>
    <lineage>
        <taxon>Bacteria</taxon>
        <taxon>Bacillati</taxon>
        <taxon>Armatimonadota</taxon>
        <taxon>Armatimonadota incertae sedis</taxon>
        <taxon>Candidatus Nitrosymbiomonas</taxon>
    </lineage>
</organism>
<sequence>MGHGHVALIGAGHLAVSVPVLASLSSYFGERPMTLTLFDPDSEKVDLAFRLAQTVFTCAKAEHALAVTDSLDELAGDFTRVVYCANARSARMVNRWAGVEATCTDGASIEQAVAYLHAHLMSTASKEGTPLVLSLLPSEVLLPGLKHSRIDWPEAWIDDHDGRLAHQVLRWVRGDEPVFELIQAYKRSPFLRWLDAAQ</sequence>
<protein>
    <submittedName>
        <fullName evidence="1">Uncharacterized protein</fullName>
    </submittedName>
</protein>
<name>A0A809S1T9_9BACT</name>
<proteinExistence type="predicted"/>
<evidence type="ECO:0000313" key="2">
    <source>
        <dbReference type="Proteomes" id="UP000662873"/>
    </source>
</evidence>
<dbReference type="EMBL" id="AP021858">
    <property type="protein sequence ID" value="BBO22517.1"/>
    <property type="molecule type" value="Genomic_DNA"/>
</dbReference>
<reference evidence="1" key="1">
    <citation type="journal article" name="DNA Res.">
        <title>The physiological potential of anammox bacteria as revealed by their core genome structure.</title>
        <authorList>
            <person name="Okubo T."/>
            <person name="Toyoda A."/>
            <person name="Fukuhara K."/>
            <person name="Uchiyama I."/>
            <person name="Harigaya Y."/>
            <person name="Kuroiwa M."/>
            <person name="Suzuki T."/>
            <person name="Murakami Y."/>
            <person name="Suwa Y."/>
            <person name="Takami H."/>
        </authorList>
    </citation>
    <scope>NUCLEOTIDE SEQUENCE</scope>
    <source>
        <strain evidence="1">317325-2</strain>
    </source>
</reference>
<evidence type="ECO:0000313" key="1">
    <source>
        <dbReference type="EMBL" id="BBO22517.1"/>
    </source>
</evidence>
<dbReference type="KEGG" id="npy:NPRO_01120"/>